<gene>
    <name evidence="2" type="ORF">F0562_019447</name>
</gene>
<keyword evidence="3" id="KW-1185">Reference proteome</keyword>
<proteinExistence type="predicted"/>
<dbReference type="EMBL" id="CM018033">
    <property type="protein sequence ID" value="KAA8544706.1"/>
    <property type="molecule type" value="Genomic_DNA"/>
</dbReference>
<accession>A0A5J5BPU2</accession>
<evidence type="ECO:0000256" key="1">
    <source>
        <dbReference type="SAM" id="MobiDB-lite"/>
    </source>
</evidence>
<dbReference type="Proteomes" id="UP000325577">
    <property type="component" value="Linkage Group LG10"/>
</dbReference>
<reference evidence="2 3" key="1">
    <citation type="submission" date="2019-09" db="EMBL/GenBank/DDBJ databases">
        <title>A chromosome-level genome assembly of the Chinese tupelo Nyssa sinensis.</title>
        <authorList>
            <person name="Yang X."/>
            <person name="Kang M."/>
            <person name="Yang Y."/>
            <person name="Xiong H."/>
            <person name="Wang M."/>
            <person name="Zhang Z."/>
            <person name="Wang Z."/>
            <person name="Wu H."/>
            <person name="Ma T."/>
            <person name="Liu J."/>
            <person name="Xi Z."/>
        </authorList>
    </citation>
    <scope>NUCLEOTIDE SEQUENCE [LARGE SCALE GENOMIC DNA]</scope>
    <source>
        <strain evidence="2">J267</strain>
        <tissue evidence="2">Leaf</tissue>
    </source>
</reference>
<protein>
    <submittedName>
        <fullName evidence="2">Uncharacterized protein</fullName>
    </submittedName>
</protein>
<feature type="region of interest" description="Disordered" evidence="1">
    <location>
        <begin position="88"/>
        <end position="114"/>
    </location>
</feature>
<sequence>MCAAVSSTDTIISAESVRFPRHFSNEDKRKRKRPKFNDELAERYRRLLQPADRPHDEVLSPRNLMAANLTKDEASAYKKNVLAGFVPSSKAKKSVPSSSTAAPSAQKRRRNARRDPFVQDLTYSNLARRGPWFRSEDLSVGDLTYSALARRGLWRRSEDLSIGDLTYSALARRGLWRRSEDLSTGDLTYSALARKGPWRRSEDLSTRDLTYSALARRGLWRRWSVLSMASQDPLKYYTIRIKYTV</sequence>
<evidence type="ECO:0000313" key="3">
    <source>
        <dbReference type="Proteomes" id="UP000325577"/>
    </source>
</evidence>
<dbReference type="AlphaFoldDB" id="A0A5J5BPU2"/>
<name>A0A5J5BPU2_9ASTE</name>
<organism evidence="2 3">
    <name type="scientific">Nyssa sinensis</name>
    <dbReference type="NCBI Taxonomy" id="561372"/>
    <lineage>
        <taxon>Eukaryota</taxon>
        <taxon>Viridiplantae</taxon>
        <taxon>Streptophyta</taxon>
        <taxon>Embryophyta</taxon>
        <taxon>Tracheophyta</taxon>
        <taxon>Spermatophyta</taxon>
        <taxon>Magnoliopsida</taxon>
        <taxon>eudicotyledons</taxon>
        <taxon>Gunneridae</taxon>
        <taxon>Pentapetalae</taxon>
        <taxon>asterids</taxon>
        <taxon>Cornales</taxon>
        <taxon>Nyssaceae</taxon>
        <taxon>Nyssa</taxon>
    </lineage>
</organism>
<feature type="compositionally biased region" description="Low complexity" evidence="1">
    <location>
        <begin position="88"/>
        <end position="105"/>
    </location>
</feature>
<evidence type="ECO:0000313" key="2">
    <source>
        <dbReference type="EMBL" id="KAA8544706.1"/>
    </source>
</evidence>